<evidence type="ECO:0000313" key="2">
    <source>
        <dbReference type="EMBL" id="KAL1863847.1"/>
    </source>
</evidence>
<feature type="region of interest" description="Disordered" evidence="1">
    <location>
        <begin position="1"/>
        <end position="50"/>
    </location>
</feature>
<name>A0ABR3WK48_9PEZI</name>
<feature type="compositionally biased region" description="Basic and acidic residues" evidence="1">
    <location>
        <begin position="1"/>
        <end position="47"/>
    </location>
</feature>
<keyword evidence="3" id="KW-1185">Reference proteome</keyword>
<gene>
    <name evidence="2" type="ORF">VTK73DRAFT_6347</name>
</gene>
<organism evidence="2 3">
    <name type="scientific">Phialemonium thermophilum</name>
    <dbReference type="NCBI Taxonomy" id="223376"/>
    <lineage>
        <taxon>Eukaryota</taxon>
        <taxon>Fungi</taxon>
        <taxon>Dikarya</taxon>
        <taxon>Ascomycota</taxon>
        <taxon>Pezizomycotina</taxon>
        <taxon>Sordariomycetes</taxon>
        <taxon>Sordariomycetidae</taxon>
        <taxon>Cephalothecales</taxon>
        <taxon>Cephalothecaceae</taxon>
        <taxon>Phialemonium</taxon>
    </lineage>
</organism>
<proteinExistence type="predicted"/>
<evidence type="ECO:0000313" key="3">
    <source>
        <dbReference type="Proteomes" id="UP001586593"/>
    </source>
</evidence>
<reference evidence="2 3" key="1">
    <citation type="journal article" date="2024" name="Commun. Biol.">
        <title>Comparative genomic analysis of thermophilic fungi reveals convergent evolutionary adaptations and gene losses.</title>
        <authorList>
            <person name="Steindorff A.S."/>
            <person name="Aguilar-Pontes M.V."/>
            <person name="Robinson A.J."/>
            <person name="Andreopoulos B."/>
            <person name="LaButti K."/>
            <person name="Kuo A."/>
            <person name="Mondo S."/>
            <person name="Riley R."/>
            <person name="Otillar R."/>
            <person name="Haridas S."/>
            <person name="Lipzen A."/>
            <person name="Grimwood J."/>
            <person name="Schmutz J."/>
            <person name="Clum A."/>
            <person name="Reid I.D."/>
            <person name="Moisan M.C."/>
            <person name="Butler G."/>
            <person name="Nguyen T.T.M."/>
            <person name="Dewar K."/>
            <person name="Conant G."/>
            <person name="Drula E."/>
            <person name="Henrissat B."/>
            <person name="Hansel C."/>
            <person name="Singer S."/>
            <person name="Hutchinson M.I."/>
            <person name="de Vries R.P."/>
            <person name="Natvig D.O."/>
            <person name="Powell A.J."/>
            <person name="Tsang A."/>
            <person name="Grigoriev I.V."/>
        </authorList>
    </citation>
    <scope>NUCLEOTIDE SEQUENCE [LARGE SCALE GENOMIC DNA]</scope>
    <source>
        <strain evidence="2 3">ATCC 24622</strain>
    </source>
</reference>
<dbReference type="EMBL" id="JAZHXJ010000358">
    <property type="protein sequence ID" value="KAL1863847.1"/>
    <property type="molecule type" value="Genomic_DNA"/>
</dbReference>
<sequence length="138" mass="14801">MSSSNEREANKFGMDIPKENADQMRDSGKRSQEARKKGDEESVKLPDDGEEELLDRWADASSSAVYGLLLAVGALASKPEEATQRVTAAVLGVRVKTGSVGRGRLVALQQAIQGAGGRYPQPAEQRCLALDDLNSNIT</sequence>
<dbReference type="Proteomes" id="UP001586593">
    <property type="component" value="Unassembled WGS sequence"/>
</dbReference>
<evidence type="ECO:0000256" key="1">
    <source>
        <dbReference type="SAM" id="MobiDB-lite"/>
    </source>
</evidence>
<accession>A0ABR3WK48</accession>
<protein>
    <submittedName>
        <fullName evidence="2">Uncharacterized protein</fullName>
    </submittedName>
</protein>
<comment type="caution">
    <text evidence="2">The sequence shown here is derived from an EMBL/GenBank/DDBJ whole genome shotgun (WGS) entry which is preliminary data.</text>
</comment>